<proteinExistence type="predicted"/>
<sequence length="596" mass="61155">MLVKNFFADIQNQSSYSAQNIGLSGSYGSNSMSENPDYADFRETEAGQAFARSAGKPGASYNPSLPQYESSSDGSTTYATLSEGRLKTGGQETTVQELGINSDSSSAHKSVNALPDLAEITEKQQTVAKATADIANAVRTFSSSRAEAAQQQSKAAEKALEAALQSGDTEAALAAQQQLETAQAAAKDWGIGGSKSRALNAVTALTTGILGGQSDLQAAANAAAPYAAAAIGERFGHGADKNEVAQTVGHFLLGATLAYLNNGDPLTGGSAAVAAEKAAEHLSQQYNDGKTAIDPQTGEFNPNLLPEAVKEEIKATTGAIASIVGATGDGGAALNAQISGVLGQNAVENNELKKLTDLYHPNALNSLAKTQSLAVSVLQATNGDVKAVMNEISKSLRCTDCYDPGKAYVNFLVTASGEVTLTVATAGAGQVVIKGGKVANWLMKLQKAAKNNKTTNFVINGTANAAISAVANEDERKPGNLAYNFVVGGTAAHVTSRMSTPGTIAFGQGVVHGYGELAKHTLHGDGKAPPSTSDVLANTSKAFAGGYLGGFMGSKVTSIMPNASKNAKTTVDAFFGSTTSALFGYTVTPNKKQDSK</sequence>
<dbReference type="EMBL" id="JAKKDL010000001">
    <property type="protein sequence ID" value="MCF7528808.1"/>
    <property type="molecule type" value="Genomic_DNA"/>
</dbReference>
<organism evidence="2 3">
    <name type="scientific">Neisseria lisongii</name>
    <dbReference type="NCBI Taxonomy" id="2912188"/>
    <lineage>
        <taxon>Bacteria</taxon>
        <taxon>Pseudomonadati</taxon>
        <taxon>Pseudomonadota</taxon>
        <taxon>Betaproteobacteria</taxon>
        <taxon>Neisseriales</taxon>
        <taxon>Neisseriaceae</taxon>
        <taxon>Neisseria</taxon>
    </lineage>
</organism>
<protein>
    <recommendedName>
        <fullName evidence="4">Toxin CdiA</fullName>
    </recommendedName>
</protein>
<feature type="region of interest" description="Disordered" evidence="1">
    <location>
        <begin position="50"/>
        <end position="78"/>
    </location>
</feature>
<dbReference type="Proteomes" id="UP001201397">
    <property type="component" value="Unassembled WGS sequence"/>
</dbReference>
<evidence type="ECO:0000313" key="3">
    <source>
        <dbReference type="Proteomes" id="UP001201397"/>
    </source>
</evidence>
<feature type="compositionally biased region" description="Polar residues" evidence="1">
    <location>
        <begin position="61"/>
        <end position="78"/>
    </location>
</feature>
<evidence type="ECO:0008006" key="4">
    <source>
        <dbReference type="Google" id="ProtNLM"/>
    </source>
</evidence>
<evidence type="ECO:0000313" key="2">
    <source>
        <dbReference type="EMBL" id="MCF7528808.1"/>
    </source>
</evidence>
<reference evidence="2" key="1">
    <citation type="submission" date="2022-01" db="EMBL/GenBank/DDBJ databases">
        <title>Neisseria sp. ZJ104.</title>
        <authorList>
            <person name="Yang C."/>
        </authorList>
    </citation>
    <scope>NUCLEOTIDE SEQUENCE</scope>
    <source>
        <strain evidence="2">ZJ104</strain>
    </source>
</reference>
<name>A0AAW5AFS6_9NEIS</name>
<comment type="caution">
    <text evidence="2">The sequence shown here is derived from an EMBL/GenBank/DDBJ whole genome shotgun (WGS) entry which is preliminary data.</text>
</comment>
<dbReference type="AlphaFoldDB" id="A0AAW5AFS6"/>
<gene>
    <name evidence="2" type="ORF">L4H06_00940</name>
</gene>
<accession>A0AAW5AFS6</accession>
<evidence type="ECO:0000256" key="1">
    <source>
        <dbReference type="SAM" id="MobiDB-lite"/>
    </source>
</evidence>